<organism evidence="3 4">
    <name type="scientific">Dyadobacter endophyticus</name>
    <dbReference type="NCBI Taxonomy" id="1749036"/>
    <lineage>
        <taxon>Bacteria</taxon>
        <taxon>Pseudomonadati</taxon>
        <taxon>Bacteroidota</taxon>
        <taxon>Cytophagia</taxon>
        <taxon>Cytophagales</taxon>
        <taxon>Spirosomataceae</taxon>
        <taxon>Dyadobacter</taxon>
    </lineage>
</organism>
<reference evidence="4" key="1">
    <citation type="journal article" date="2019" name="Int. J. Syst. Evol. Microbiol.">
        <title>The Global Catalogue of Microorganisms (GCM) 10K type strain sequencing project: providing services to taxonomists for standard genome sequencing and annotation.</title>
        <authorList>
            <consortium name="The Broad Institute Genomics Platform"/>
            <consortium name="The Broad Institute Genome Sequencing Center for Infectious Disease"/>
            <person name="Wu L."/>
            <person name="Ma J."/>
        </authorList>
    </citation>
    <scope>NUCLEOTIDE SEQUENCE [LARGE SCALE GENOMIC DNA]</scope>
    <source>
        <strain evidence="4">CGMCC 1.15288</strain>
    </source>
</reference>
<evidence type="ECO:0000259" key="2">
    <source>
        <dbReference type="Pfam" id="PF06580"/>
    </source>
</evidence>
<accession>A0ABQ1YEJ7</accession>
<dbReference type="GO" id="GO:0016301">
    <property type="term" value="F:kinase activity"/>
    <property type="evidence" value="ECO:0007669"/>
    <property type="project" value="UniProtKB-KW"/>
</dbReference>
<keyword evidence="1" id="KW-0812">Transmembrane</keyword>
<gene>
    <name evidence="3" type="ORF">GCM10007423_02870</name>
</gene>
<feature type="transmembrane region" description="Helical" evidence="1">
    <location>
        <begin position="85"/>
        <end position="104"/>
    </location>
</feature>
<dbReference type="Proteomes" id="UP000600214">
    <property type="component" value="Unassembled WGS sequence"/>
</dbReference>
<dbReference type="RefSeq" id="WP_188927954.1">
    <property type="nucleotide sequence ID" value="NZ_BMIA01000001.1"/>
</dbReference>
<keyword evidence="1" id="KW-1133">Transmembrane helix</keyword>
<keyword evidence="4" id="KW-1185">Reference proteome</keyword>
<dbReference type="InterPro" id="IPR010559">
    <property type="entry name" value="Sig_transdc_His_kin_internal"/>
</dbReference>
<proteinExistence type="predicted"/>
<keyword evidence="1" id="KW-0472">Membrane</keyword>
<dbReference type="InterPro" id="IPR050640">
    <property type="entry name" value="Bact_2-comp_sensor_kinase"/>
</dbReference>
<dbReference type="PANTHER" id="PTHR34220">
    <property type="entry name" value="SENSOR HISTIDINE KINASE YPDA"/>
    <property type="match status" value="1"/>
</dbReference>
<feature type="transmembrane region" description="Helical" evidence="1">
    <location>
        <begin position="53"/>
        <end position="73"/>
    </location>
</feature>
<evidence type="ECO:0000313" key="4">
    <source>
        <dbReference type="Proteomes" id="UP000600214"/>
    </source>
</evidence>
<feature type="transmembrane region" description="Helical" evidence="1">
    <location>
        <begin position="24"/>
        <end position="41"/>
    </location>
</feature>
<feature type="domain" description="Signal transduction histidine kinase internal region" evidence="2">
    <location>
        <begin position="157"/>
        <end position="233"/>
    </location>
</feature>
<name>A0ABQ1YEJ7_9BACT</name>
<dbReference type="Pfam" id="PF06580">
    <property type="entry name" value="His_kinase"/>
    <property type="match status" value="1"/>
</dbReference>
<comment type="caution">
    <text evidence="3">The sequence shown here is derived from an EMBL/GenBank/DDBJ whole genome shotgun (WGS) entry which is preliminary data.</text>
</comment>
<keyword evidence="3" id="KW-0808">Transferase</keyword>
<dbReference type="EMBL" id="BMIA01000001">
    <property type="protein sequence ID" value="GGH21617.1"/>
    <property type="molecule type" value="Genomic_DNA"/>
</dbReference>
<evidence type="ECO:0000256" key="1">
    <source>
        <dbReference type="SAM" id="Phobius"/>
    </source>
</evidence>
<evidence type="ECO:0000313" key="3">
    <source>
        <dbReference type="EMBL" id="GGH21617.1"/>
    </source>
</evidence>
<sequence>MEPANGLSVRDKYMELLIAGRYGIYRHLILAFMLGAFVLSMEPGGGNTSGDLIKLRFFIFFMSLLYANMYLLVPHFLFKNKPVQFIAAIALFITIAYPLVFFNYKASGFSTTPYWGVAKYVFISLVWVAASAAIKLFQRWLIDSQRISELEHLTKSAELEQLKNQINPHFLFNMLNNVNVLTQKDPEKASQILEKLSGFLRYQLYDSARPRVLLTSEIRFIQDLLNMEKIRRDNFEFTISNEGVLTGIQVAPLLFMTFVENAVKHSLDADNGSWIHIYFGIHEDELNFKCINSKPQLMAILQGPGGLGLGNVRRRLALLYPERHIIKAEDSAQSYSLSLTVKL</sequence>
<dbReference type="PANTHER" id="PTHR34220:SF7">
    <property type="entry name" value="SENSOR HISTIDINE KINASE YPDA"/>
    <property type="match status" value="1"/>
</dbReference>
<protein>
    <submittedName>
        <fullName evidence="3">Histidine kinase</fullName>
    </submittedName>
</protein>
<keyword evidence="3" id="KW-0418">Kinase</keyword>
<feature type="transmembrane region" description="Helical" evidence="1">
    <location>
        <begin position="116"/>
        <end position="137"/>
    </location>
</feature>